<gene>
    <name evidence="3" type="ORF">PIB30_052894</name>
</gene>
<comment type="caution">
    <text evidence="3">The sequence shown here is derived from an EMBL/GenBank/DDBJ whole genome shotgun (WGS) entry which is preliminary data.</text>
</comment>
<dbReference type="EMBL" id="JASCZI010030596">
    <property type="protein sequence ID" value="MED6123805.1"/>
    <property type="molecule type" value="Genomic_DNA"/>
</dbReference>
<organism evidence="3 4">
    <name type="scientific">Stylosanthes scabra</name>
    <dbReference type="NCBI Taxonomy" id="79078"/>
    <lineage>
        <taxon>Eukaryota</taxon>
        <taxon>Viridiplantae</taxon>
        <taxon>Streptophyta</taxon>
        <taxon>Embryophyta</taxon>
        <taxon>Tracheophyta</taxon>
        <taxon>Spermatophyta</taxon>
        <taxon>Magnoliopsida</taxon>
        <taxon>eudicotyledons</taxon>
        <taxon>Gunneridae</taxon>
        <taxon>Pentapetalae</taxon>
        <taxon>rosids</taxon>
        <taxon>fabids</taxon>
        <taxon>Fabales</taxon>
        <taxon>Fabaceae</taxon>
        <taxon>Papilionoideae</taxon>
        <taxon>50 kb inversion clade</taxon>
        <taxon>dalbergioids sensu lato</taxon>
        <taxon>Dalbergieae</taxon>
        <taxon>Pterocarpus clade</taxon>
        <taxon>Stylosanthes</taxon>
    </lineage>
</organism>
<feature type="transmembrane region" description="Helical" evidence="2">
    <location>
        <begin position="42"/>
        <end position="60"/>
    </location>
</feature>
<evidence type="ECO:0000256" key="2">
    <source>
        <dbReference type="SAM" id="Phobius"/>
    </source>
</evidence>
<keyword evidence="4" id="KW-1185">Reference proteome</keyword>
<reference evidence="3 4" key="1">
    <citation type="journal article" date="2023" name="Plants (Basel)">
        <title>Bridging the Gap: Combining Genomics and Transcriptomics Approaches to Understand Stylosanthes scabra, an Orphan Legume from the Brazilian Caatinga.</title>
        <authorList>
            <person name="Ferreira-Neto J.R.C."/>
            <person name="da Silva M.D."/>
            <person name="Binneck E."/>
            <person name="de Melo N.F."/>
            <person name="da Silva R.H."/>
            <person name="de Melo A.L.T.M."/>
            <person name="Pandolfi V."/>
            <person name="Bustamante F.O."/>
            <person name="Brasileiro-Vidal A.C."/>
            <person name="Benko-Iseppon A.M."/>
        </authorList>
    </citation>
    <scope>NUCLEOTIDE SEQUENCE [LARGE SCALE GENOMIC DNA]</scope>
    <source>
        <tissue evidence="3">Leaves</tissue>
    </source>
</reference>
<keyword evidence="2" id="KW-1133">Transmembrane helix</keyword>
<accession>A0ABU6RIQ6</accession>
<name>A0ABU6RIQ6_9FABA</name>
<sequence>MVRKTGPVGRTVNQCCLRFGFNTEIENLKTTCKQNFRRQPPATPLFILADLAFVVSGFLFKLQEGIVKGLQLAGVMNLNRVIIESDSVMAISFIKNVVPPLITVILSWKMLAFYLGACNVLSGATLFVKPIMLIFLRKRAKPSFRHSSIDNSINQETIAHDGISREKLASNPPTSNGTPNTATQNPLDSNKSQSQGSSDLRGKTYPTWVYVALNVMNGKTQFCVQIFGGVGIHRMKKHLTKVPEQVDEVGRNFLQVA</sequence>
<protein>
    <recommendedName>
        <fullName evidence="5">RNase H type-1 domain-containing protein</fullName>
    </recommendedName>
</protein>
<evidence type="ECO:0000313" key="4">
    <source>
        <dbReference type="Proteomes" id="UP001341840"/>
    </source>
</evidence>
<dbReference type="Proteomes" id="UP001341840">
    <property type="component" value="Unassembled WGS sequence"/>
</dbReference>
<feature type="transmembrane region" description="Helical" evidence="2">
    <location>
        <begin position="111"/>
        <end position="136"/>
    </location>
</feature>
<evidence type="ECO:0008006" key="5">
    <source>
        <dbReference type="Google" id="ProtNLM"/>
    </source>
</evidence>
<proteinExistence type="predicted"/>
<keyword evidence="2" id="KW-0812">Transmembrane</keyword>
<feature type="compositionally biased region" description="Polar residues" evidence="1">
    <location>
        <begin position="171"/>
        <end position="198"/>
    </location>
</feature>
<keyword evidence="2" id="KW-0472">Membrane</keyword>
<evidence type="ECO:0000256" key="1">
    <source>
        <dbReference type="SAM" id="MobiDB-lite"/>
    </source>
</evidence>
<feature type="region of interest" description="Disordered" evidence="1">
    <location>
        <begin position="163"/>
        <end position="200"/>
    </location>
</feature>
<evidence type="ECO:0000313" key="3">
    <source>
        <dbReference type="EMBL" id="MED6123805.1"/>
    </source>
</evidence>